<dbReference type="InterPro" id="IPR006076">
    <property type="entry name" value="FAD-dep_OxRdtase"/>
</dbReference>
<proteinExistence type="inferred from homology"/>
<evidence type="ECO:0000256" key="2">
    <source>
        <dbReference type="ARBA" id="ARBA00009410"/>
    </source>
</evidence>
<name>A0ABP7ZNV5_9MICO</name>
<keyword evidence="7" id="KW-1185">Reference proteome</keyword>
<protein>
    <submittedName>
        <fullName evidence="6">FAD-dependent oxidoreductase</fullName>
    </submittedName>
</protein>
<dbReference type="EMBL" id="BAABBV010000002">
    <property type="protein sequence ID" value="GAA4166244.1"/>
    <property type="molecule type" value="Genomic_DNA"/>
</dbReference>
<comment type="similarity">
    <text evidence="2">Belongs to the DadA oxidoreductase family.</text>
</comment>
<evidence type="ECO:0000256" key="4">
    <source>
        <dbReference type="ARBA" id="ARBA00023002"/>
    </source>
</evidence>
<keyword evidence="3" id="KW-0285">Flavoprotein</keyword>
<dbReference type="PANTHER" id="PTHR13847">
    <property type="entry name" value="SARCOSINE DEHYDROGENASE-RELATED"/>
    <property type="match status" value="1"/>
</dbReference>
<evidence type="ECO:0000259" key="5">
    <source>
        <dbReference type="Pfam" id="PF01266"/>
    </source>
</evidence>
<reference evidence="6" key="1">
    <citation type="journal article" date="2014" name="Int. J. Syst. Evol. Microbiol.">
        <title>Complete genome of a new Firmicutes species belonging to the dominant human colonic microbiota ('Ruminococcus bicirculans') reveals two chromosomes and a selective capacity to utilize plant glucans.</title>
        <authorList>
            <consortium name="NISC Comparative Sequencing Program"/>
            <person name="Wegmann U."/>
            <person name="Louis P."/>
            <person name="Goesmann A."/>
            <person name="Henrissat B."/>
            <person name="Duncan S.H."/>
            <person name="Flint H.J."/>
        </authorList>
    </citation>
    <scope>NUCLEOTIDE SEQUENCE</scope>
    <source>
        <strain evidence="6">JCM 17590</strain>
    </source>
</reference>
<comment type="cofactor">
    <cofactor evidence="1">
        <name>FAD</name>
        <dbReference type="ChEBI" id="CHEBI:57692"/>
    </cofactor>
</comment>
<reference evidence="6" key="2">
    <citation type="submission" date="2023-12" db="EMBL/GenBank/DDBJ databases">
        <authorList>
            <person name="Sun Q."/>
            <person name="Inoue M."/>
        </authorList>
    </citation>
    <scope>NUCLEOTIDE SEQUENCE</scope>
    <source>
        <strain evidence="6">JCM 17590</strain>
    </source>
</reference>
<sequence length="355" mass="36565">MVLGSGVAGAATAFGLARRGAQVVVVDAGFEGRATDAGAGIIQPWSVAREGDFYDLYADSAAFYPPFVSALVGHGSPDIGFRRVGSLVVSADAAELDAVEERLAARAPAAPAMGEVRRLGPGEALERFPLLDPGVSAISIEGGGRVDGRLLREGLLAAVRKLDGMVVTDAATLEPVDDGFRVVVGVGEALAADAVVVACGAWTNDVLAPLGFSVPVEPQKGQILHLRVSADTSSWPVIHRLGSSHYLLAFDEGRIVAGATREFGSGFDTRVTAFGVEELLRNALVVAPGLANAEVIETRVGLRPLPLSNDQLPVVHRLDIGGSVPLWVNAGFGAAGLTMGPLVGDRLAAEIVGAI</sequence>
<dbReference type="Gene3D" id="3.50.50.60">
    <property type="entry name" value="FAD/NAD(P)-binding domain"/>
    <property type="match status" value="1"/>
</dbReference>
<organism evidence="6 7">
    <name type="scientific">Gryllotalpicola daejeonensis</name>
    <dbReference type="NCBI Taxonomy" id="993087"/>
    <lineage>
        <taxon>Bacteria</taxon>
        <taxon>Bacillati</taxon>
        <taxon>Actinomycetota</taxon>
        <taxon>Actinomycetes</taxon>
        <taxon>Micrococcales</taxon>
        <taxon>Microbacteriaceae</taxon>
        <taxon>Gryllotalpicola</taxon>
    </lineage>
</organism>
<evidence type="ECO:0000313" key="6">
    <source>
        <dbReference type="EMBL" id="GAA4166244.1"/>
    </source>
</evidence>
<evidence type="ECO:0000256" key="3">
    <source>
        <dbReference type="ARBA" id="ARBA00022630"/>
    </source>
</evidence>
<evidence type="ECO:0000313" key="7">
    <source>
        <dbReference type="Proteomes" id="UP001415169"/>
    </source>
</evidence>
<comment type="caution">
    <text evidence="6">The sequence shown here is derived from an EMBL/GenBank/DDBJ whole genome shotgun (WGS) entry which is preliminary data.</text>
</comment>
<gene>
    <name evidence="6" type="ORF">GCM10022286_30640</name>
</gene>
<feature type="domain" description="FAD dependent oxidoreductase" evidence="5">
    <location>
        <begin position="2"/>
        <end position="349"/>
    </location>
</feature>
<dbReference type="Proteomes" id="UP001415169">
    <property type="component" value="Unassembled WGS sequence"/>
</dbReference>
<dbReference type="InterPro" id="IPR036188">
    <property type="entry name" value="FAD/NAD-bd_sf"/>
</dbReference>
<accession>A0ABP7ZNV5</accession>
<dbReference type="Pfam" id="PF01266">
    <property type="entry name" value="DAO"/>
    <property type="match status" value="1"/>
</dbReference>
<keyword evidence="4" id="KW-0560">Oxidoreductase</keyword>
<evidence type="ECO:0000256" key="1">
    <source>
        <dbReference type="ARBA" id="ARBA00001974"/>
    </source>
</evidence>
<dbReference type="SUPFAM" id="SSF51905">
    <property type="entry name" value="FAD/NAD(P)-binding domain"/>
    <property type="match status" value="1"/>
</dbReference>
<dbReference type="PANTHER" id="PTHR13847:SF286">
    <property type="entry name" value="D-AMINO ACID DEHYDROGENASE"/>
    <property type="match status" value="1"/>
</dbReference>
<dbReference type="Gene3D" id="3.30.9.10">
    <property type="entry name" value="D-Amino Acid Oxidase, subunit A, domain 2"/>
    <property type="match status" value="1"/>
</dbReference>